<keyword evidence="1" id="KW-0812">Transmembrane</keyword>
<proteinExistence type="predicted"/>
<comment type="caution">
    <text evidence="2">The sequence shown here is derived from an EMBL/GenBank/DDBJ whole genome shotgun (WGS) entry which is preliminary data.</text>
</comment>
<name>A0AAW1KYF4_SAPOF</name>
<evidence type="ECO:0000256" key="1">
    <source>
        <dbReference type="SAM" id="Phobius"/>
    </source>
</evidence>
<organism evidence="2 3">
    <name type="scientific">Saponaria officinalis</name>
    <name type="common">Common soapwort</name>
    <name type="synonym">Lychnis saponaria</name>
    <dbReference type="NCBI Taxonomy" id="3572"/>
    <lineage>
        <taxon>Eukaryota</taxon>
        <taxon>Viridiplantae</taxon>
        <taxon>Streptophyta</taxon>
        <taxon>Embryophyta</taxon>
        <taxon>Tracheophyta</taxon>
        <taxon>Spermatophyta</taxon>
        <taxon>Magnoliopsida</taxon>
        <taxon>eudicotyledons</taxon>
        <taxon>Gunneridae</taxon>
        <taxon>Pentapetalae</taxon>
        <taxon>Caryophyllales</taxon>
        <taxon>Caryophyllaceae</taxon>
        <taxon>Caryophylleae</taxon>
        <taxon>Saponaria</taxon>
    </lineage>
</organism>
<gene>
    <name evidence="2" type="ORF">RND81_05G073200</name>
</gene>
<keyword evidence="1" id="KW-1133">Transmembrane helix</keyword>
<dbReference type="EMBL" id="JBDFQZ010000005">
    <property type="protein sequence ID" value="KAK9724454.1"/>
    <property type="molecule type" value="Genomic_DNA"/>
</dbReference>
<accession>A0AAW1KYF4</accession>
<evidence type="ECO:0008006" key="4">
    <source>
        <dbReference type="Google" id="ProtNLM"/>
    </source>
</evidence>
<keyword evidence="3" id="KW-1185">Reference proteome</keyword>
<reference evidence="2" key="1">
    <citation type="submission" date="2024-03" db="EMBL/GenBank/DDBJ databases">
        <title>WGS assembly of Saponaria officinalis var. Norfolk2.</title>
        <authorList>
            <person name="Jenkins J."/>
            <person name="Shu S."/>
            <person name="Grimwood J."/>
            <person name="Barry K."/>
            <person name="Goodstein D."/>
            <person name="Schmutz J."/>
            <person name="Leebens-Mack J."/>
            <person name="Osbourn A."/>
        </authorList>
    </citation>
    <scope>NUCLEOTIDE SEQUENCE [LARGE SCALE GENOMIC DNA]</scope>
    <source>
        <strain evidence="2">JIC</strain>
    </source>
</reference>
<evidence type="ECO:0000313" key="2">
    <source>
        <dbReference type="EMBL" id="KAK9724454.1"/>
    </source>
</evidence>
<sequence length="139" mass="15585">MKSSMKSQSLTDIVNRVVVLQKATRAWTAVPRGSSSSSYVDSCLTDNCYAGEVSDVEGFKVYENPEVFCHSDDDDDDDVEFEGLKEEIRIEYRIEECSENQCYKIIFWGVIVLLGVYSIALGFSCFTDQHGSVILLTPT</sequence>
<dbReference type="Proteomes" id="UP001443914">
    <property type="component" value="Unassembled WGS sequence"/>
</dbReference>
<keyword evidence="1" id="KW-0472">Membrane</keyword>
<protein>
    <recommendedName>
        <fullName evidence="4">Transmembrane protein</fullName>
    </recommendedName>
</protein>
<dbReference type="AlphaFoldDB" id="A0AAW1KYF4"/>
<evidence type="ECO:0000313" key="3">
    <source>
        <dbReference type="Proteomes" id="UP001443914"/>
    </source>
</evidence>
<feature type="transmembrane region" description="Helical" evidence="1">
    <location>
        <begin position="105"/>
        <end position="126"/>
    </location>
</feature>